<protein>
    <submittedName>
        <fullName evidence="7">NCS1 family nucleobase:cation symporter-1</fullName>
    </submittedName>
</protein>
<dbReference type="NCBIfam" id="TIGR00800">
    <property type="entry name" value="ncs1"/>
    <property type="match status" value="1"/>
</dbReference>
<dbReference type="Gene3D" id="1.10.4160.10">
    <property type="entry name" value="Hydantoin permease"/>
    <property type="match status" value="1"/>
</dbReference>
<evidence type="ECO:0000313" key="7">
    <source>
        <dbReference type="EMBL" id="MCM2533316.1"/>
    </source>
</evidence>
<comment type="similarity">
    <text evidence="2">Belongs to the purine-cytosine permease (2.A.39) family.</text>
</comment>
<organism evidence="7 8">
    <name type="scientific">Neobacillus pocheonensis</name>
    <dbReference type="NCBI Taxonomy" id="363869"/>
    <lineage>
        <taxon>Bacteria</taxon>
        <taxon>Bacillati</taxon>
        <taxon>Bacillota</taxon>
        <taxon>Bacilli</taxon>
        <taxon>Bacillales</taxon>
        <taxon>Bacillaceae</taxon>
        <taxon>Neobacillus</taxon>
    </lineage>
</organism>
<reference evidence="7 8" key="1">
    <citation type="submission" date="2022-06" db="EMBL/GenBank/DDBJ databases">
        <authorList>
            <person name="Jeon C.O."/>
        </authorList>
    </citation>
    <scope>NUCLEOTIDE SEQUENCE [LARGE SCALE GENOMIC DNA]</scope>
    <source>
        <strain evidence="7 8">KCTC 13943</strain>
    </source>
</reference>
<dbReference type="InterPro" id="IPR001248">
    <property type="entry name" value="Pur-cyt_permease"/>
</dbReference>
<feature type="transmembrane region" description="Helical" evidence="6">
    <location>
        <begin position="37"/>
        <end position="57"/>
    </location>
</feature>
<keyword evidence="4 6" id="KW-1133">Transmembrane helix</keyword>
<feature type="transmembrane region" description="Helical" evidence="6">
    <location>
        <begin position="348"/>
        <end position="368"/>
    </location>
</feature>
<sequence>MDSNSNRIINPDPSLYNEDLAPVPKEKRNWGWGSYSMLWMGMIHNIVSYELAGSLIAMGMSTWQALAAVILSNVALIVAIWFNSAAGTKYGLPFPVLIRASFGYKGAHLPVMIRAFVAIFWFSVQAYIGSKAVGAVISVVYPGWVSIGEYTFWGMGLNDWIAFGTFWLLHAWVISHGMERVRRFELWAGPLVIVLALGLVYWALKVAHGFGPIFSVQSKFSGGDFWKSFFLAVTGMIGAFATLILNIPDLTRFSKSQKDQIIGQAVGLPIMMTFFGLMSIIITVGTTIAFGKPITDPVALLLQFKSQPIVVLLGAFALLIATLSVNVVANVVSPAYDLMNLMPSKLNFVKAGIISIVIGVFFAPWLWFTNANSIFTLAGAVGGTLGPVAGIMIVDYFWVRKCQYDLNSFFVKEGQYTYRNGWNPRAYVAMALGVVVALIGLVVPSLQSLYTYNWFLGIAVGGLSYYFLMRSYQIQSVPTLVEEEVSFK</sequence>
<gene>
    <name evidence="7" type="ORF">NDK43_14055</name>
</gene>
<feature type="transmembrane region" description="Helical" evidence="6">
    <location>
        <begin position="310"/>
        <end position="336"/>
    </location>
</feature>
<feature type="transmembrane region" description="Helical" evidence="6">
    <location>
        <begin position="449"/>
        <end position="468"/>
    </location>
</feature>
<comment type="caution">
    <text evidence="7">The sequence shown here is derived from an EMBL/GenBank/DDBJ whole genome shotgun (WGS) entry which is preliminary data.</text>
</comment>
<dbReference type="EMBL" id="JAMQCR010000001">
    <property type="protein sequence ID" value="MCM2533316.1"/>
    <property type="molecule type" value="Genomic_DNA"/>
</dbReference>
<evidence type="ECO:0000256" key="2">
    <source>
        <dbReference type="ARBA" id="ARBA00008974"/>
    </source>
</evidence>
<name>A0ABT0WAH0_9BACI</name>
<evidence type="ECO:0000256" key="5">
    <source>
        <dbReference type="ARBA" id="ARBA00023136"/>
    </source>
</evidence>
<dbReference type="InterPro" id="IPR012681">
    <property type="entry name" value="NCS1"/>
</dbReference>
<keyword evidence="3 6" id="KW-0812">Transmembrane</keyword>
<dbReference type="InterPro" id="IPR045225">
    <property type="entry name" value="Uracil/uridine/allantoin_perm"/>
</dbReference>
<feature type="transmembrane region" description="Helical" evidence="6">
    <location>
        <begin position="63"/>
        <end position="82"/>
    </location>
</feature>
<dbReference type="Pfam" id="PF02133">
    <property type="entry name" value="Transp_cyt_pur"/>
    <property type="match status" value="1"/>
</dbReference>
<evidence type="ECO:0000256" key="1">
    <source>
        <dbReference type="ARBA" id="ARBA00004141"/>
    </source>
</evidence>
<dbReference type="Proteomes" id="UP001523262">
    <property type="component" value="Unassembled WGS sequence"/>
</dbReference>
<feature type="transmembrane region" description="Helical" evidence="6">
    <location>
        <begin position="111"/>
        <end position="130"/>
    </location>
</feature>
<evidence type="ECO:0000256" key="4">
    <source>
        <dbReference type="ARBA" id="ARBA00022989"/>
    </source>
</evidence>
<feature type="transmembrane region" description="Helical" evidence="6">
    <location>
        <begin position="150"/>
        <end position="174"/>
    </location>
</feature>
<feature type="transmembrane region" description="Helical" evidence="6">
    <location>
        <begin position="426"/>
        <end position="443"/>
    </location>
</feature>
<dbReference type="CDD" id="cd11485">
    <property type="entry name" value="SLC-NCS1sbd_YbbW-like"/>
    <property type="match status" value="1"/>
</dbReference>
<dbReference type="PANTHER" id="PTHR30618:SF0">
    <property type="entry name" value="PURINE-URACIL PERMEASE NCS1"/>
    <property type="match status" value="1"/>
</dbReference>
<comment type="subcellular location">
    <subcellularLocation>
        <location evidence="1">Membrane</location>
        <topology evidence="1">Multi-pass membrane protein</topology>
    </subcellularLocation>
</comment>
<evidence type="ECO:0000256" key="6">
    <source>
        <dbReference type="SAM" id="Phobius"/>
    </source>
</evidence>
<feature type="transmembrane region" description="Helical" evidence="6">
    <location>
        <begin position="224"/>
        <end position="245"/>
    </location>
</feature>
<keyword evidence="8" id="KW-1185">Reference proteome</keyword>
<keyword evidence="5 6" id="KW-0472">Membrane</keyword>
<dbReference type="PANTHER" id="PTHR30618">
    <property type="entry name" value="NCS1 FAMILY PURINE/PYRIMIDINE TRANSPORTER"/>
    <property type="match status" value="1"/>
</dbReference>
<evidence type="ECO:0000256" key="3">
    <source>
        <dbReference type="ARBA" id="ARBA00022692"/>
    </source>
</evidence>
<feature type="transmembrane region" description="Helical" evidence="6">
    <location>
        <begin position="186"/>
        <end position="204"/>
    </location>
</feature>
<accession>A0ABT0WAH0</accession>
<feature type="transmembrane region" description="Helical" evidence="6">
    <location>
        <begin position="266"/>
        <end position="290"/>
    </location>
</feature>
<feature type="transmembrane region" description="Helical" evidence="6">
    <location>
        <begin position="374"/>
        <end position="399"/>
    </location>
</feature>
<proteinExistence type="inferred from homology"/>
<evidence type="ECO:0000313" key="8">
    <source>
        <dbReference type="Proteomes" id="UP001523262"/>
    </source>
</evidence>